<evidence type="ECO:0000256" key="5">
    <source>
        <dbReference type="ARBA" id="ARBA00023125"/>
    </source>
</evidence>
<evidence type="ECO:0000256" key="1">
    <source>
        <dbReference type="ARBA" id="ARBA00022723"/>
    </source>
</evidence>
<dbReference type="InterPro" id="IPR001628">
    <property type="entry name" value="Znf_hrmn_rcpt"/>
</dbReference>
<dbReference type="GO" id="GO:0003700">
    <property type="term" value="F:DNA-binding transcription factor activity"/>
    <property type="evidence" value="ECO:0007669"/>
    <property type="project" value="InterPro"/>
</dbReference>
<keyword evidence="9" id="KW-0812">Transmembrane</keyword>
<proteinExistence type="predicted"/>
<evidence type="ECO:0000256" key="2">
    <source>
        <dbReference type="ARBA" id="ARBA00022771"/>
    </source>
</evidence>
<dbReference type="Gene3D" id="3.30.50.10">
    <property type="entry name" value="Erythroid Transcription Factor GATA-1, subunit A"/>
    <property type="match status" value="1"/>
</dbReference>
<sequence>MNAAESIQNVQLENFEEMTHDCQVCGDVAAGYHFGAFTCEGCKSFFGRTCKPLKKQRLGSGSRARCGTPEPPEPKVRMSECKIGGRCAIQGRNRTGCKRCRWEKCLQANMSRENSRYGRRSNYFKVTCMIEQKQKMSVAESRAATAFPESVTHEKQPSATVSDHIAASLKPSSNINELVDDGQTKMVPICKPIATLPMFGSPPWPALGLFGQSPPTPPYLSMWPLFDQLCYAFAPHLQGAKQSHDQTEPLDLSVKGPPFRPMGDLVKREVALKMGCDYERRTALDRLVGARTGNWRRKRRQTAHLAGVSLPPAVPRGGRNIIGHDDVLVAVCLASKYRARLSPIVSSDCSPTVSAPVGVIVATRTMPPAAITAAVVLVFLAADTHVKYMATAQDVFCGELRVHKQQWFDKNVTTIHSLITVDLKQCLEACCNLLNCEAVTFMGVLENQTGQPNCMLLDCRQSGCSLVEKQVPDSGVVSIEMLRDRRSPTAPPALRQTNQTSAFEVLSASGAPAWAIGLAIVVAVVCTGLNLGMLAAYLCHRRHERNKASANLSTVTRNVETLHAYSNAGAAL</sequence>
<accession>A0A914UQI8</accession>
<keyword evidence="7" id="KW-0675">Receptor</keyword>
<keyword evidence="3" id="KW-0862">Zinc</keyword>
<organism evidence="11 12">
    <name type="scientific">Plectus sambesii</name>
    <dbReference type="NCBI Taxonomy" id="2011161"/>
    <lineage>
        <taxon>Eukaryota</taxon>
        <taxon>Metazoa</taxon>
        <taxon>Ecdysozoa</taxon>
        <taxon>Nematoda</taxon>
        <taxon>Chromadorea</taxon>
        <taxon>Plectida</taxon>
        <taxon>Plectina</taxon>
        <taxon>Plectoidea</taxon>
        <taxon>Plectidae</taxon>
        <taxon>Plectus</taxon>
    </lineage>
</organism>
<evidence type="ECO:0000256" key="6">
    <source>
        <dbReference type="ARBA" id="ARBA00023163"/>
    </source>
</evidence>
<dbReference type="InterPro" id="IPR050200">
    <property type="entry name" value="Nuclear_hormone_rcpt_NR3"/>
</dbReference>
<dbReference type="Proteomes" id="UP000887566">
    <property type="component" value="Unplaced"/>
</dbReference>
<dbReference type="SMART" id="SM00399">
    <property type="entry name" value="ZnF_C4"/>
    <property type="match status" value="1"/>
</dbReference>
<evidence type="ECO:0000256" key="9">
    <source>
        <dbReference type="SAM" id="Phobius"/>
    </source>
</evidence>
<keyword evidence="4" id="KW-0805">Transcription regulation</keyword>
<dbReference type="SUPFAM" id="SSF57716">
    <property type="entry name" value="Glucocorticoid receptor-like (DNA-binding domain)"/>
    <property type="match status" value="2"/>
</dbReference>
<keyword evidence="11" id="KW-1185">Reference proteome</keyword>
<name>A0A914UQI8_9BILA</name>
<keyword evidence="8" id="KW-0539">Nucleus</keyword>
<protein>
    <submittedName>
        <fullName evidence="12">Nuclear receptor domain-containing protein</fullName>
    </submittedName>
</protein>
<keyword evidence="9" id="KW-1133">Transmembrane helix</keyword>
<dbReference type="GO" id="GO:0008270">
    <property type="term" value="F:zinc ion binding"/>
    <property type="evidence" value="ECO:0007669"/>
    <property type="project" value="UniProtKB-KW"/>
</dbReference>
<keyword evidence="9" id="KW-0472">Membrane</keyword>
<evidence type="ECO:0000256" key="8">
    <source>
        <dbReference type="ARBA" id="ARBA00023242"/>
    </source>
</evidence>
<evidence type="ECO:0000313" key="11">
    <source>
        <dbReference type="Proteomes" id="UP000887566"/>
    </source>
</evidence>
<evidence type="ECO:0000259" key="10">
    <source>
        <dbReference type="PROSITE" id="PS51030"/>
    </source>
</evidence>
<dbReference type="PANTHER" id="PTHR48092">
    <property type="entry name" value="KNIRPS-RELATED PROTEIN-RELATED"/>
    <property type="match status" value="1"/>
</dbReference>
<dbReference type="InterPro" id="IPR013088">
    <property type="entry name" value="Znf_NHR/GATA"/>
</dbReference>
<keyword evidence="5" id="KW-0238">DNA-binding</keyword>
<dbReference type="PROSITE" id="PS51030">
    <property type="entry name" value="NUCLEAR_REC_DBD_2"/>
    <property type="match status" value="1"/>
</dbReference>
<dbReference type="AlphaFoldDB" id="A0A914UQI8"/>
<evidence type="ECO:0000256" key="4">
    <source>
        <dbReference type="ARBA" id="ARBA00023015"/>
    </source>
</evidence>
<reference evidence="12" key="1">
    <citation type="submission" date="2022-11" db="UniProtKB">
        <authorList>
            <consortium name="WormBaseParasite"/>
        </authorList>
    </citation>
    <scope>IDENTIFICATION</scope>
</reference>
<evidence type="ECO:0000256" key="3">
    <source>
        <dbReference type="ARBA" id="ARBA00022833"/>
    </source>
</evidence>
<keyword evidence="1" id="KW-0479">Metal-binding</keyword>
<feature type="transmembrane region" description="Helical" evidence="9">
    <location>
        <begin position="513"/>
        <end position="539"/>
    </location>
</feature>
<evidence type="ECO:0000313" key="12">
    <source>
        <dbReference type="WBParaSite" id="PSAMB.scaffold117size76755.g2277.t1"/>
    </source>
</evidence>
<dbReference type="Pfam" id="PF00105">
    <property type="entry name" value="zf-C4"/>
    <property type="match status" value="2"/>
</dbReference>
<evidence type="ECO:0000256" key="7">
    <source>
        <dbReference type="ARBA" id="ARBA00023170"/>
    </source>
</evidence>
<feature type="domain" description="Nuclear receptor" evidence="10">
    <location>
        <begin position="19"/>
        <end position="117"/>
    </location>
</feature>
<dbReference type="PROSITE" id="PS00031">
    <property type="entry name" value="NUCLEAR_REC_DBD_1"/>
    <property type="match status" value="1"/>
</dbReference>
<dbReference type="GO" id="GO:0043565">
    <property type="term" value="F:sequence-specific DNA binding"/>
    <property type="evidence" value="ECO:0007669"/>
    <property type="project" value="InterPro"/>
</dbReference>
<dbReference type="WBParaSite" id="PSAMB.scaffold117size76755.g2277.t1">
    <property type="protein sequence ID" value="PSAMB.scaffold117size76755.g2277.t1"/>
    <property type="gene ID" value="PSAMB.scaffold117size76755.g2277"/>
</dbReference>
<keyword evidence="2" id="KW-0863">Zinc-finger</keyword>
<keyword evidence="6" id="KW-0804">Transcription</keyword>
<dbReference type="PRINTS" id="PR00047">
    <property type="entry name" value="STROIDFINGER"/>
</dbReference>